<dbReference type="Pfam" id="PF03547">
    <property type="entry name" value="Mem_trans"/>
    <property type="match status" value="1"/>
</dbReference>
<protein>
    <submittedName>
        <fullName evidence="8">AEC family transporter</fullName>
    </submittedName>
</protein>
<name>A0ABV0FY34_9BURK</name>
<evidence type="ECO:0000256" key="4">
    <source>
        <dbReference type="ARBA" id="ARBA00022692"/>
    </source>
</evidence>
<keyword evidence="2" id="KW-0813">Transport</keyword>
<evidence type="ECO:0000256" key="6">
    <source>
        <dbReference type="ARBA" id="ARBA00023136"/>
    </source>
</evidence>
<keyword evidence="6 7" id="KW-0472">Membrane</keyword>
<feature type="transmembrane region" description="Helical" evidence="7">
    <location>
        <begin position="66"/>
        <end position="89"/>
    </location>
</feature>
<evidence type="ECO:0000256" key="5">
    <source>
        <dbReference type="ARBA" id="ARBA00022989"/>
    </source>
</evidence>
<reference evidence="8 9" key="1">
    <citation type="submission" date="2024-05" db="EMBL/GenBank/DDBJ databases">
        <title>Roseateles sp. DJS-2-20 16S ribosomal RNA gene Genome sequencing and assembly.</title>
        <authorList>
            <person name="Woo H."/>
        </authorList>
    </citation>
    <scope>NUCLEOTIDE SEQUENCE [LARGE SCALE GENOMIC DNA]</scope>
    <source>
        <strain evidence="8 9">DJS-2-20</strain>
    </source>
</reference>
<comment type="subcellular location">
    <subcellularLocation>
        <location evidence="1">Membrane</location>
        <topology evidence="1">Multi-pass membrane protein</topology>
    </subcellularLocation>
</comment>
<keyword evidence="4 7" id="KW-0812">Transmembrane</keyword>
<dbReference type="InterPro" id="IPR004776">
    <property type="entry name" value="Mem_transp_PIN-like"/>
</dbReference>
<feature type="transmembrane region" description="Helical" evidence="7">
    <location>
        <begin position="165"/>
        <end position="185"/>
    </location>
</feature>
<gene>
    <name evidence="8" type="ORF">ABDJ85_00495</name>
</gene>
<comment type="caution">
    <text evidence="8">The sequence shown here is derived from an EMBL/GenBank/DDBJ whole genome shotgun (WGS) entry which is preliminary data.</text>
</comment>
<evidence type="ECO:0000313" key="9">
    <source>
        <dbReference type="Proteomes" id="UP001495147"/>
    </source>
</evidence>
<feature type="transmembrane region" description="Helical" evidence="7">
    <location>
        <begin position="96"/>
        <end position="118"/>
    </location>
</feature>
<dbReference type="Proteomes" id="UP001495147">
    <property type="component" value="Unassembled WGS sequence"/>
</dbReference>
<feature type="transmembrane region" description="Helical" evidence="7">
    <location>
        <begin position="230"/>
        <end position="251"/>
    </location>
</feature>
<feature type="transmembrane region" description="Helical" evidence="7">
    <location>
        <begin position="257"/>
        <end position="276"/>
    </location>
</feature>
<sequence>MQAVLAVTFPFFALVLAGWLAARSGRVHASTIPGLNSFVLFFALPCMLFRFGRDTPLQQLVSPSLLGVYALAALGLVALGWGAAVMLGVGRKDAAFGALVAAFPNSGFMGVPLLLALLGQGAMGPVICTLLVDLFLTSSLCLALSQAGEPGANGLRAFGQALRAVLSNPMPWGIALGALLGAGGWHLPGPVDKVIDLLGQAASPVALFTIGAVLFVSGRQAGGGRPQVDEWLIALAKLALHPALVYGLGWFAGVAPAPLVALTLTAALPSASNVALLTERHAANTGRVARIIMITTALSFLSFSGLAAWLMP</sequence>
<evidence type="ECO:0000256" key="7">
    <source>
        <dbReference type="SAM" id="Phobius"/>
    </source>
</evidence>
<organism evidence="8 9">
    <name type="scientific">Roseateles paludis</name>
    <dbReference type="NCBI Taxonomy" id="3145238"/>
    <lineage>
        <taxon>Bacteria</taxon>
        <taxon>Pseudomonadati</taxon>
        <taxon>Pseudomonadota</taxon>
        <taxon>Betaproteobacteria</taxon>
        <taxon>Burkholderiales</taxon>
        <taxon>Sphaerotilaceae</taxon>
        <taxon>Roseateles</taxon>
    </lineage>
</organism>
<proteinExistence type="predicted"/>
<evidence type="ECO:0000256" key="2">
    <source>
        <dbReference type="ARBA" id="ARBA00022448"/>
    </source>
</evidence>
<keyword evidence="9" id="KW-1185">Reference proteome</keyword>
<evidence type="ECO:0000313" key="8">
    <source>
        <dbReference type="EMBL" id="MEO3689926.1"/>
    </source>
</evidence>
<dbReference type="PANTHER" id="PTHR36838:SF1">
    <property type="entry name" value="SLR1864 PROTEIN"/>
    <property type="match status" value="1"/>
</dbReference>
<dbReference type="EMBL" id="JBDPZD010000001">
    <property type="protein sequence ID" value="MEO3689926.1"/>
    <property type="molecule type" value="Genomic_DNA"/>
</dbReference>
<feature type="transmembrane region" description="Helical" evidence="7">
    <location>
        <begin position="288"/>
        <end position="311"/>
    </location>
</feature>
<feature type="transmembrane region" description="Helical" evidence="7">
    <location>
        <begin position="197"/>
        <end position="218"/>
    </location>
</feature>
<keyword evidence="3" id="KW-1003">Cell membrane</keyword>
<dbReference type="PANTHER" id="PTHR36838">
    <property type="entry name" value="AUXIN EFFLUX CARRIER FAMILY PROTEIN"/>
    <property type="match status" value="1"/>
</dbReference>
<dbReference type="RefSeq" id="WP_347702765.1">
    <property type="nucleotide sequence ID" value="NZ_JBDPZD010000001.1"/>
</dbReference>
<evidence type="ECO:0000256" key="3">
    <source>
        <dbReference type="ARBA" id="ARBA00022475"/>
    </source>
</evidence>
<evidence type="ECO:0000256" key="1">
    <source>
        <dbReference type="ARBA" id="ARBA00004141"/>
    </source>
</evidence>
<keyword evidence="5 7" id="KW-1133">Transmembrane helix</keyword>
<feature type="transmembrane region" description="Helical" evidence="7">
    <location>
        <begin position="124"/>
        <end position="144"/>
    </location>
</feature>
<accession>A0ABV0FY34</accession>